<gene>
    <name evidence="8" type="ORF">NBR_LOCUS21414</name>
</gene>
<dbReference type="OMA" id="MCLEHFG"/>
<evidence type="ECO:0000256" key="1">
    <source>
        <dbReference type="ARBA" id="ARBA00022438"/>
    </source>
</evidence>
<keyword evidence="3" id="KW-0378">Hydrolase</keyword>
<evidence type="ECO:0000256" key="3">
    <source>
        <dbReference type="ARBA" id="ARBA00022801"/>
    </source>
</evidence>
<keyword evidence="9" id="KW-1185">Reference proteome</keyword>
<evidence type="ECO:0000256" key="2">
    <source>
        <dbReference type="ARBA" id="ARBA00022670"/>
    </source>
</evidence>
<reference evidence="10" key="1">
    <citation type="submission" date="2017-02" db="UniProtKB">
        <authorList>
            <consortium name="WormBaseParasite"/>
        </authorList>
    </citation>
    <scope>IDENTIFICATION</scope>
</reference>
<dbReference type="GO" id="GO:0006508">
    <property type="term" value="P:proteolysis"/>
    <property type="evidence" value="ECO:0007669"/>
    <property type="project" value="UniProtKB-KW"/>
</dbReference>
<comment type="similarity">
    <text evidence="4">Belongs to the ACTMAP family.</text>
</comment>
<protein>
    <recommendedName>
        <fullName evidence="5">Actin maturation protease</fullName>
    </recommendedName>
    <alternativeName>
        <fullName evidence="6">Actin aminopeptidase ACTMAP</fullName>
    </alternativeName>
</protein>
<evidence type="ECO:0000313" key="9">
    <source>
        <dbReference type="Proteomes" id="UP000271162"/>
    </source>
</evidence>
<organism evidence="10">
    <name type="scientific">Nippostrongylus brasiliensis</name>
    <name type="common">Rat hookworm</name>
    <dbReference type="NCBI Taxonomy" id="27835"/>
    <lineage>
        <taxon>Eukaryota</taxon>
        <taxon>Metazoa</taxon>
        <taxon>Ecdysozoa</taxon>
        <taxon>Nematoda</taxon>
        <taxon>Chromadorea</taxon>
        <taxon>Rhabditida</taxon>
        <taxon>Rhabditina</taxon>
        <taxon>Rhabditomorpha</taxon>
        <taxon>Strongyloidea</taxon>
        <taxon>Heligmosomidae</taxon>
        <taxon>Nippostrongylus</taxon>
    </lineage>
</organism>
<evidence type="ECO:0000256" key="4">
    <source>
        <dbReference type="ARBA" id="ARBA00034725"/>
    </source>
</evidence>
<reference evidence="8 9" key="2">
    <citation type="submission" date="2018-11" db="EMBL/GenBank/DDBJ databases">
        <authorList>
            <consortium name="Pathogen Informatics"/>
        </authorList>
    </citation>
    <scope>NUCLEOTIDE SEQUENCE [LARGE SCALE GENOMIC DNA]</scope>
</reference>
<evidence type="ECO:0000256" key="7">
    <source>
        <dbReference type="ARBA" id="ARBA00049041"/>
    </source>
</evidence>
<comment type="catalytic activity">
    <reaction evidence="7">
        <text>N-terminal N(alpha)-acetyl-L-cysteinyl-L-aspartyl-[protein] + H2O = N-terminal L-aspartyl-[protein] + N-acetyl-L-cysteine</text>
        <dbReference type="Rhea" id="RHEA:74579"/>
        <dbReference type="Rhea" id="RHEA-COMP:12669"/>
        <dbReference type="Rhea" id="RHEA-COMP:18395"/>
        <dbReference type="ChEBI" id="CHEBI:15377"/>
        <dbReference type="ChEBI" id="CHEBI:64720"/>
        <dbReference type="ChEBI" id="CHEBI:78236"/>
        <dbReference type="ChEBI" id="CHEBI:193599"/>
    </reaction>
    <physiologicalReaction direction="left-to-right" evidence="7">
        <dbReference type="Rhea" id="RHEA:74580"/>
    </physiologicalReaction>
</comment>
<dbReference type="GO" id="GO:0004177">
    <property type="term" value="F:aminopeptidase activity"/>
    <property type="evidence" value="ECO:0007669"/>
    <property type="project" value="UniProtKB-KW"/>
</dbReference>
<dbReference type="Pfam" id="PF21646">
    <property type="entry name" value="ACTMAP-like_C"/>
    <property type="match status" value="1"/>
</dbReference>
<proteinExistence type="inferred from homology"/>
<keyword evidence="2" id="KW-0645">Protease</keyword>
<dbReference type="Proteomes" id="UP000271162">
    <property type="component" value="Unassembled WGS sequence"/>
</dbReference>
<evidence type="ECO:0000313" key="10">
    <source>
        <dbReference type="WBParaSite" id="NBR_0002141301-mRNA-1"/>
    </source>
</evidence>
<evidence type="ECO:0000313" key="8">
    <source>
        <dbReference type="EMBL" id="VDL85170.1"/>
    </source>
</evidence>
<dbReference type="WBParaSite" id="NBR_0002141301-mRNA-1">
    <property type="protein sequence ID" value="NBR_0002141301-mRNA-1"/>
    <property type="gene ID" value="NBR_0002141301"/>
</dbReference>
<dbReference type="EMBL" id="UYSL01026308">
    <property type="protein sequence ID" value="VDL85170.1"/>
    <property type="molecule type" value="Genomic_DNA"/>
</dbReference>
<accession>A0A0N4YVZ1</accession>
<sequence>MASQLLGVEAKSIAEILEMAKMLGFTVQGEMFSGEWLKKLASSLWPLRSEVISIPEPCAIVKLLESGAAVLVAYDCAKNHEPTMRNGFGAHWALLVGYLYVEPECSTVREASNVVVTDESAFYVFAYHGKSRHMGLWSYLDLRQSSFNLFEAGPSRQAPDYILPNNGLAELRGKCVVLRNDFMSKV</sequence>
<evidence type="ECO:0000256" key="5">
    <source>
        <dbReference type="ARBA" id="ARBA00034848"/>
    </source>
</evidence>
<dbReference type="AlphaFoldDB" id="A0A0N4YVZ1"/>
<evidence type="ECO:0000256" key="6">
    <source>
        <dbReference type="ARBA" id="ARBA00034908"/>
    </source>
</evidence>
<name>A0A0N4YVZ1_NIPBR</name>
<dbReference type="InterPro" id="IPR040043">
    <property type="entry name" value="ACTMAP"/>
</dbReference>
<dbReference type="PANTHER" id="PTHR28631">
    <property type="entry name" value="UPF0692 PROTEIN C19ORF54"/>
    <property type="match status" value="1"/>
</dbReference>
<dbReference type="STRING" id="27835.A0A0N4YVZ1"/>
<dbReference type="PANTHER" id="PTHR28631:SF1">
    <property type="entry name" value="ACTIN MATURATION PROTEASE"/>
    <property type="match status" value="1"/>
</dbReference>
<keyword evidence="1" id="KW-0031">Aminopeptidase</keyword>